<dbReference type="STRING" id="981222.Cabther_A1231"/>
<dbReference type="InterPro" id="IPR000577">
    <property type="entry name" value="Carb_kinase_FGGY"/>
</dbReference>
<evidence type="ECO:0000256" key="1">
    <source>
        <dbReference type="ARBA" id="ARBA00009156"/>
    </source>
</evidence>
<dbReference type="Gene3D" id="3.30.420.40">
    <property type="match status" value="2"/>
</dbReference>
<dbReference type="CDD" id="cd07770">
    <property type="entry name" value="ASKHA_NBD_FGGY_GntK"/>
    <property type="match status" value="1"/>
</dbReference>
<feature type="domain" description="Carbohydrate kinase FGGY C-terminal" evidence="5">
    <location>
        <begin position="277"/>
        <end position="459"/>
    </location>
</feature>
<comment type="similarity">
    <text evidence="1">Belongs to the FGGY kinase family.</text>
</comment>
<dbReference type="Pfam" id="PF02782">
    <property type="entry name" value="FGGY_C"/>
    <property type="match status" value="1"/>
</dbReference>
<organism evidence="6 7">
    <name type="scientific">Chloracidobacterium thermophilum (strain B)</name>
    <dbReference type="NCBI Taxonomy" id="981222"/>
    <lineage>
        <taxon>Bacteria</taxon>
        <taxon>Pseudomonadati</taxon>
        <taxon>Acidobacteriota</taxon>
        <taxon>Terriglobia</taxon>
        <taxon>Terriglobales</taxon>
        <taxon>Acidobacteriaceae</taxon>
        <taxon>Chloracidobacterium</taxon>
    </lineage>
</organism>
<dbReference type="InterPro" id="IPR043129">
    <property type="entry name" value="ATPase_NBD"/>
</dbReference>
<gene>
    <name evidence="6" type="ordered locus">Cabther_A1231</name>
</gene>
<dbReference type="EC" id="2.7.1.12" evidence="6"/>
<dbReference type="AlphaFoldDB" id="G2LDC5"/>
<accession>G2LDC5</accession>
<feature type="domain" description="Carbohydrate kinase FGGY N-terminal" evidence="4">
    <location>
        <begin position="14"/>
        <end position="233"/>
    </location>
</feature>
<dbReference type="EMBL" id="CP002514">
    <property type="protein sequence ID" value="AEP11985.1"/>
    <property type="molecule type" value="Genomic_DNA"/>
</dbReference>
<dbReference type="GO" id="GO:0046316">
    <property type="term" value="F:gluconokinase activity"/>
    <property type="evidence" value="ECO:0007669"/>
    <property type="project" value="UniProtKB-EC"/>
</dbReference>
<evidence type="ECO:0000256" key="3">
    <source>
        <dbReference type="ARBA" id="ARBA00022777"/>
    </source>
</evidence>
<evidence type="ECO:0000256" key="2">
    <source>
        <dbReference type="ARBA" id="ARBA00022679"/>
    </source>
</evidence>
<dbReference type="InterPro" id="IPR018484">
    <property type="entry name" value="FGGY_N"/>
</dbReference>
<reference evidence="6 7" key="1">
    <citation type="journal article" date="2012" name="Environ. Microbiol.">
        <title>Complete genome of Candidatus Chloracidobacterium thermophilum, a chlorophyll-based photoheterotroph belonging to the phylum Acidobacteria.</title>
        <authorList>
            <person name="Garcia Costas A.M."/>
            <person name="Liu Z."/>
            <person name="Tomsho L.P."/>
            <person name="Schuster S.C."/>
            <person name="Ward D.M."/>
            <person name="Bryant D.A."/>
        </authorList>
    </citation>
    <scope>NUCLEOTIDE SEQUENCE [LARGE SCALE GENOMIC DNA]</scope>
    <source>
        <strain evidence="6 7">B</strain>
    </source>
</reference>
<dbReference type="InterPro" id="IPR018485">
    <property type="entry name" value="FGGY_C"/>
</dbReference>
<keyword evidence="7" id="KW-1185">Reference proteome</keyword>
<protein>
    <submittedName>
        <fullName evidence="6">Sugar (Pentulose and hexulose) kinase</fullName>
        <ecNumber evidence="6">2.7.1.12</ecNumber>
    </submittedName>
</protein>
<proteinExistence type="inferred from homology"/>
<evidence type="ECO:0000259" key="5">
    <source>
        <dbReference type="Pfam" id="PF02782"/>
    </source>
</evidence>
<dbReference type="GO" id="GO:0005975">
    <property type="term" value="P:carbohydrate metabolic process"/>
    <property type="evidence" value="ECO:0007669"/>
    <property type="project" value="InterPro"/>
</dbReference>
<evidence type="ECO:0000313" key="7">
    <source>
        <dbReference type="Proteomes" id="UP000006791"/>
    </source>
</evidence>
<evidence type="ECO:0000259" key="4">
    <source>
        <dbReference type="Pfam" id="PF00370"/>
    </source>
</evidence>
<evidence type="ECO:0000313" key="6">
    <source>
        <dbReference type="EMBL" id="AEP11985.1"/>
    </source>
</evidence>
<dbReference type="PANTHER" id="PTHR43095">
    <property type="entry name" value="SUGAR KINASE"/>
    <property type="match status" value="1"/>
</dbReference>
<name>G2LDC5_CHLTF</name>
<dbReference type="InterPro" id="IPR050406">
    <property type="entry name" value="FGGY_Carb_Kinase"/>
</dbReference>
<sequence>MPGITPTFPEPEPMILAVDLGSSSFRAAVFTPDGRLQPETLSRRSVVATMTPDGTMTYDATALFAAFTGVISRSLHRAERQGYVIQGVGISTMMHSLMGVRRSAATADQPDVSVPTTPVFAWGDTRSEAERENLVEYFTRRRLYARTGCPLHSSYWLLKLAWLRRHLTLREWQWMSFADYAWWRLFGRTCTTVSLASATGLYARREADWDEEILDYLGLERSHLPPLANAGAMLPGTALVPPFKKRWPQLHAACFFPPLGDGACSNLGSLCFSDNRAAINIGTTAALRVTIPREREPGEPPPGLWVYHLDHDHALVGGALSNAGNLLAWGRRTLRLPATPILEARLRQTLAEDTGLTILPFLAGERSLGWHPQATGVIAGLRLSTTPVAIWQALLEVIALRLAWIARQLETAGFLLDSTEIIVSGGVSASPVFATMLCQALGRPICVIPTEASARGVALWVSLGLRLLTIDRCPLPAGSWFEPDAATHARYRERLERHRATCLAMAESWSATLSDQL</sequence>
<keyword evidence="2 6" id="KW-0808">Transferase</keyword>
<dbReference type="KEGG" id="ctm:Cabther_A1231"/>
<dbReference type="Proteomes" id="UP000006791">
    <property type="component" value="Chromosome 1"/>
</dbReference>
<keyword evidence="3 6" id="KW-0418">Kinase</keyword>
<dbReference type="HOGENOM" id="CLU_009281_3_2_0"/>
<dbReference type="Pfam" id="PF00370">
    <property type="entry name" value="FGGY_N"/>
    <property type="match status" value="1"/>
</dbReference>
<dbReference type="PIRSF" id="PIRSF000538">
    <property type="entry name" value="GlpK"/>
    <property type="match status" value="1"/>
</dbReference>
<dbReference type="SUPFAM" id="SSF53067">
    <property type="entry name" value="Actin-like ATPase domain"/>
    <property type="match status" value="2"/>
</dbReference>
<dbReference type="PANTHER" id="PTHR43095:SF2">
    <property type="entry name" value="GLUCONOKINASE"/>
    <property type="match status" value="1"/>
</dbReference>